<dbReference type="AlphaFoldDB" id="A0A4Y9NJD8"/>
<dbReference type="Proteomes" id="UP000297700">
    <property type="component" value="Unassembled WGS sequence"/>
</dbReference>
<dbReference type="EMBL" id="SPQS01000085">
    <property type="protein sequence ID" value="TFV66635.1"/>
    <property type="molecule type" value="Genomic_DNA"/>
</dbReference>
<dbReference type="RefSeq" id="WP_135167612.1">
    <property type="nucleotide sequence ID" value="NZ_SPQS01000085.1"/>
</dbReference>
<accession>A0A4Y9NJD8</accession>
<evidence type="ECO:0000313" key="1">
    <source>
        <dbReference type="EMBL" id="TFV66635.1"/>
    </source>
</evidence>
<reference evidence="1 2" key="1">
    <citation type="submission" date="2019-03" db="EMBL/GenBank/DDBJ databases">
        <title>Bradyrhizobium strains diversity.</title>
        <authorList>
            <person name="Urquiaga M.C.O."/>
            <person name="Hungria M."/>
            <person name="Delamuta J.R.M."/>
            <person name="Klepa M.S."/>
        </authorList>
    </citation>
    <scope>NUCLEOTIDE SEQUENCE [LARGE SCALE GENOMIC DNA]</scope>
    <source>
        <strain evidence="1 2">CNPSo 3426</strain>
    </source>
</reference>
<gene>
    <name evidence="1" type="ORF">E4K64_39325</name>
</gene>
<proteinExistence type="predicted"/>
<sequence>MGSSVPNLILKTDYATPADETVLEFHMDIPLSPEETARVRQFLAGNNWKALKDYVGNSRPQLRSLISEWIDKTEDRKLGKIVSLKAKAS</sequence>
<organism evidence="1 2">
    <name type="scientific">Bradyrhizobium frederickii</name>
    <dbReference type="NCBI Taxonomy" id="2560054"/>
    <lineage>
        <taxon>Bacteria</taxon>
        <taxon>Pseudomonadati</taxon>
        <taxon>Pseudomonadota</taxon>
        <taxon>Alphaproteobacteria</taxon>
        <taxon>Hyphomicrobiales</taxon>
        <taxon>Nitrobacteraceae</taxon>
        <taxon>Bradyrhizobium</taxon>
    </lineage>
</organism>
<comment type="caution">
    <text evidence="1">The sequence shown here is derived from an EMBL/GenBank/DDBJ whole genome shotgun (WGS) entry which is preliminary data.</text>
</comment>
<name>A0A4Y9NJD8_9BRAD</name>
<protein>
    <submittedName>
        <fullName evidence="1">Uncharacterized protein</fullName>
    </submittedName>
</protein>
<evidence type="ECO:0000313" key="2">
    <source>
        <dbReference type="Proteomes" id="UP000297700"/>
    </source>
</evidence>